<evidence type="ECO:0000256" key="5">
    <source>
        <dbReference type="SAM" id="SignalP"/>
    </source>
</evidence>
<evidence type="ECO:0000259" key="6">
    <source>
        <dbReference type="PROSITE" id="PS51935"/>
    </source>
</evidence>
<dbReference type="PANTHER" id="PTHR47053">
    <property type="entry name" value="MUREIN DD-ENDOPEPTIDASE MEPH-RELATED"/>
    <property type="match status" value="1"/>
</dbReference>
<evidence type="ECO:0000313" key="8">
    <source>
        <dbReference type="Proteomes" id="UP001579974"/>
    </source>
</evidence>
<evidence type="ECO:0000256" key="3">
    <source>
        <dbReference type="ARBA" id="ARBA00022801"/>
    </source>
</evidence>
<dbReference type="SUPFAM" id="SSF54001">
    <property type="entry name" value="Cysteine proteinases"/>
    <property type="match status" value="1"/>
</dbReference>
<keyword evidence="4" id="KW-0788">Thiol protease</keyword>
<evidence type="ECO:0000313" key="7">
    <source>
        <dbReference type="EMBL" id="MFB5192601.1"/>
    </source>
</evidence>
<evidence type="ECO:0000256" key="1">
    <source>
        <dbReference type="ARBA" id="ARBA00007074"/>
    </source>
</evidence>
<keyword evidence="2" id="KW-0645">Protease</keyword>
<dbReference type="Pfam" id="PF00877">
    <property type="entry name" value="NLPC_P60"/>
    <property type="match status" value="1"/>
</dbReference>
<comment type="similarity">
    <text evidence="1">Belongs to the peptidase C40 family.</text>
</comment>
<feature type="chain" id="PRO_5045533234" evidence="5">
    <location>
        <begin position="20"/>
        <end position="261"/>
    </location>
</feature>
<dbReference type="InterPro" id="IPR038765">
    <property type="entry name" value="Papain-like_cys_pep_sf"/>
</dbReference>
<keyword evidence="3" id="KW-0378">Hydrolase</keyword>
<comment type="caution">
    <text evidence="7">The sequence shown here is derived from an EMBL/GenBank/DDBJ whole genome shotgun (WGS) entry which is preliminary data.</text>
</comment>
<dbReference type="Gene3D" id="3.90.1720.10">
    <property type="entry name" value="endopeptidase domain like (from Nostoc punctiforme)"/>
    <property type="match status" value="1"/>
</dbReference>
<feature type="signal peptide" evidence="5">
    <location>
        <begin position="1"/>
        <end position="19"/>
    </location>
</feature>
<sequence length="261" mass="27827">MQCRSMLAAMMLLPLLTVGCSRNSSDVVRVTGSSYDAKTQTLYVNATSAPETATGENILEMNDTHGVSNYASYAAPGKPVKQVTVTRNGHSQTKSVVSPQDPDGLSASTMAYAQGPVPGVQMDPSVHPLAGVNDSPQAKGNAVMNIAKGKIGTPYIWGHSEDRGQYGFDCSNFTAYVYHHALGYKMTGASKSQYTSVGTIIPRSNAKVGDLIIFERGKHVGIYAGGDRVLQEGGGLGKVGYISIGPHSYWGQHITDFKRMF</sequence>
<gene>
    <name evidence="7" type="ORF">KKP3000_001810</name>
</gene>
<accession>A0ABV5AKE5</accession>
<organism evidence="7 8">
    <name type="scientific">Alicyclobacillus fastidiosus</name>
    <dbReference type="NCBI Taxonomy" id="392011"/>
    <lineage>
        <taxon>Bacteria</taxon>
        <taxon>Bacillati</taxon>
        <taxon>Bacillota</taxon>
        <taxon>Bacilli</taxon>
        <taxon>Bacillales</taxon>
        <taxon>Alicyclobacillaceae</taxon>
        <taxon>Alicyclobacillus</taxon>
    </lineage>
</organism>
<dbReference type="InterPro" id="IPR000064">
    <property type="entry name" value="NLP_P60_dom"/>
</dbReference>
<dbReference type="InterPro" id="IPR051202">
    <property type="entry name" value="Peptidase_C40"/>
</dbReference>
<evidence type="ECO:0000256" key="4">
    <source>
        <dbReference type="ARBA" id="ARBA00022807"/>
    </source>
</evidence>
<dbReference type="PROSITE" id="PS51257">
    <property type="entry name" value="PROKAR_LIPOPROTEIN"/>
    <property type="match status" value="1"/>
</dbReference>
<feature type="domain" description="NlpC/P60" evidence="6">
    <location>
        <begin position="137"/>
        <end position="261"/>
    </location>
</feature>
<dbReference type="Proteomes" id="UP001579974">
    <property type="component" value="Unassembled WGS sequence"/>
</dbReference>
<dbReference type="PROSITE" id="PS51935">
    <property type="entry name" value="NLPC_P60"/>
    <property type="match status" value="1"/>
</dbReference>
<keyword evidence="5" id="KW-0732">Signal</keyword>
<keyword evidence="8" id="KW-1185">Reference proteome</keyword>
<dbReference type="EMBL" id="JBDXSU010000025">
    <property type="protein sequence ID" value="MFB5192601.1"/>
    <property type="molecule type" value="Genomic_DNA"/>
</dbReference>
<dbReference type="PANTHER" id="PTHR47053:SF1">
    <property type="entry name" value="MUREIN DD-ENDOPEPTIDASE MEPH-RELATED"/>
    <property type="match status" value="1"/>
</dbReference>
<dbReference type="RefSeq" id="WP_275475934.1">
    <property type="nucleotide sequence ID" value="NZ_CP162940.1"/>
</dbReference>
<proteinExistence type="inferred from homology"/>
<reference evidence="7 8" key="1">
    <citation type="journal article" date="2024" name="Int. J. Mol. Sci.">
        <title>Exploration of Alicyclobacillus spp. Genome in Search of Antibiotic Resistance.</title>
        <authorList>
            <person name="Bucka-Kolendo J."/>
            <person name="Kiousi D.E."/>
            <person name="Dekowska A."/>
            <person name="Mikolajczuk-Szczyrba A."/>
            <person name="Karadedos D.M."/>
            <person name="Michael P."/>
            <person name="Galanis A."/>
            <person name="Sokolowska B."/>
        </authorList>
    </citation>
    <scope>NUCLEOTIDE SEQUENCE [LARGE SCALE GENOMIC DNA]</scope>
    <source>
        <strain evidence="7 8">KKP 3000</strain>
    </source>
</reference>
<protein>
    <submittedName>
        <fullName evidence="7">C40 family peptidase</fullName>
    </submittedName>
</protein>
<name>A0ABV5AKE5_9BACL</name>
<evidence type="ECO:0000256" key="2">
    <source>
        <dbReference type="ARBA" id="ARBA00022670"/>
    </source>
</evidence>